<dbReference type="Proteomes" id="UP000612233">
    <property type="component" value="Unassembled WGS sequence"/>
</dbReference>
<evidence type="ECO:0000313" key="3">
    <source>
        <dbReference type="Proteomes" id="UP000612233"/>
    </source>
</evidence>
<dbReference type="CDD" id="cd03801">
    <property type="entry name" value="GT4_PimA-like"/>
    <property type="match status" value="1"/>
</dbReference>
<dbReference type="Pfam" id="PF13439">
    <property type="entry name" value="Glyco_transf_4"/>
    <property type="match status" value="1"/>
</dbReference>
<feature type="domain" description="Glycosyltransferase subfamily 4-like N-terminal" evidence="1">
    <location>
        <begin position="14"/>
        <end position="186"/>
    </location>
</feature>
<comment type="caution">
    <text evidence="2">The sequence shown here is derived from an EMBL/GenBank/DDBJ whole genome shotgun (WGS) entry which is preliminary data.</text>
</comment>
<name>A0A927B9M6_9BACT</name>
<evidence type="ECO:0000259" key="1">
    <source>
        <dbReference type="Pfam" id="PF13439"/>
    </source>
</evidence>
<protein>
    <submittedName>
        <fullName evidence="2">Glycosyltransferase family 4 protein</fullName>
    </submittedName>
</protein>
<sequence length="393" mass="44526">MRVAFVSLMYDAPWGGSEVLWTHTAARALAEGHEVMASFYAWPEMAAPLQALAAAGAQILLRTRYQPSLRHRAVNWLARLPWGGELPEIRALTRFKPDVVLINQAGWMDLFFHQQLLDWLRRVPFILACHNYQDPVRQRDFSRALLTDMYSRAKEVLMISDNQLRTLQRQLVDPIANARVIQNPLNLPATYPVPRNVQTNGGLQLAVVASFDVDRKGQDVLLQALTAPEWASRRFQLNFYGQGPDQAYLEKLIQFYRLTDRVRLRGHVADTAAIWRENDLLIIPSRIESGPMVLQEAMLCGRPVVAADVGMVRDWLDDDETGFIADTASAISLNRALSRAWARRADWPAIGTLAAERVRQRIEIEPVGELLRRLVGYATDSATSGRRERRPQG</sequence>
<dbReference type="Gene3D" id="3.40.50.2000">
    <property type="entry name" value="Glycogen Phosphorylase B"/>
    <property type="match status" value="2"/>
</dbReference>
<dbReference type="PANTHER" id="PTHR12526">
    <property type="entry name" value="GLYCOSYLTRANSFERASE"/>
    <property type="match status" value="1"/>
</dbReference>
<keyword evidence="3" id="KW-1185">Reference proteome</keyword>
<dbReference type="GO" id="GO:0016757">
    <property type="term" value="F:glycosyltransferase activity"/>
    <property type="evidence" value="ECO:0007669"/>
    <property type="project" value="UniProtKB-ARBA"/>
</dbReference>
<accession>A0A927B9M6</accession>
<dbReference type="InterPro" id="IPR028098">
    <property type="entry name" value="Glyco_trans_4-like_N"/>
</dbReference>
<dbReference type="SUPFAM" id="SSF53756">
    <property type="entry name" value="UDP-Glycosyltransferase/glycogen phosphorylase"/>
    <property type="match status" value="1"/>
</dbReference>
<proteinExistence type="predicted"/>
<evidence type="ECO:0000313" key="2">
    <source>
        <dbReference type="EMBL" id="MBD2766426.1"/>
    </source>
</evidence>
<gene>
    <name evidence="2" type="ORF">IC235_00800</name>
</gene>
<dbReference type="AlphaFoldDB" id="A0A927B9M6"/>
<dbReference type="Pfam" id="PF13692">
    <property type="entry name" value="Glyco_trans_1_4"/>
    <property type="match status" value="1"/>
</dbReference>
<reference evidence="2" key="1">
    <citation type="submission" date="2020-09" db="EMBL/GenBank/DDBJ databases">
        <authorList>
            <person name="Kim M.K."/>
        </authorList>
    </citation>
    <scope>NUCLEOTIDE SEQUENCE</scope>
    <source>
        <strain evidence="2">BT664</strain>
    </source>
</reference>
<organism evidence="2 3">
    <name type="scientific">Hymenobacter montanus</name>
    <dbReference type="NCBI Taxonomy" id="2771359"/>
    <lineage>
        <taxon>Bacteria</taxon>
        <taxon>Pseudomonadati</taxon>
        <taxon>Bacteroidota</taxon>
        <taxon>Cytophagia</taxon>
        <taxon>Cytophagales</taxon>
        <taxon>Hymenobacteraceae</taxon>
        <taxon>Hymenobacter</taxon>
    </lineage>
</organism>
<dbReference type="EMBL" id="JACXAD010000001">
    <property type="protein sequence ID" value="MBD2766426.1"/>
    <property type="molecule type" value="Genomic_DNA"/>
</dbReference>